<gene>
    <name evidence="3" type="ORF">A1OK_02050</name>
</gene>
<keyword evidence="4" id="KW-1185">Reference proteome</keyword>
<evidence type="ECO:0000313" key="4">
    <source>
        <dbReference type="Proteomes" id="UP000095039"/>
    </source>
</evidence>
<dbReference type="InterPro" id="IPR020845">
    <property type="entry name" value="AMP-binding_CS"/>
</dbReference>
<dbReference type="InterPro" id="IPR045851">
    <property type="entry name" value="AMP-bd_C_sf"/>
</dbReference>
<dbReference type="PROSITE" id="PS00455">
    <property type="entry name" value="AMP_BINDING"/>
    <property type="match status" value="1"/>
</dbReference>
<dbReference type="Proteomes" id="UP000095039">
    <property type="component" value="Unassembled WGS sequence"/>
</dbReference>
<dbReference type="PANTHER" id="PTHR43201">
    <property type="entry name" value="ACYL-COA SYNTHETASE"/>
    <property type="match status" value="1"/>
</dbReference>
<evidence type="ECO:0000259" key="2">
    <source>
        <dbReference type="Pfam" id="PF00501"/>
    </source>
</evidence>
<keyword evidence="3" id="KW-0436">Ligase</keyword>
<feature type="domain" description="AMP-dependent synthetase/ligase" evidence="2">
    <location>
        <begin position="15"/>
        <end position="108"/>
    </location>
</feature>
<accession>A0A1E5C011</accession>
<feature type="domain" description="AMP-dependent synthetase/ligase" evidence="2">
    <location>
        <begin position="127"/>
        <end position="314"/>
    </location>
</feature>
<evidence type="ECO:0000313" key="3">
    <source>
        <dbReference type="EMBL" id="OEE58810.1"/>
    </source>
</evidence>
<dbReference type="GO" id="GO:0006631">
    <property type="term" value="P:fatty acid metabolic process"/>
    <property type="evidence" value="ECO:0007669"/>
    <property type="project" value="TreeGrafter"/>
</dbReference>
<organism evidence="3 4">
    <name type="scientific">Enterovibrio norvegicus FF-454</name>
    <dbReference type="NCBI Taxonomy" id="1185651"/>
    <lineage>
        <taxon>Bacteria</taxon>
        <taxon>Pseudomonadati</taxon>
        <taxon>Pseudomonadota</taxon>
        <taxon>Gammaproteobacteria</taxon>
        <taxon>Vibrionales</taxon>
        <taxon>Vibrionaceae</taxon>
        <taxon>Enterovibrio</taxon>
    </lineage>
</organism>
<evidence type="ECO:0000256" key="1">
    <source>
        <dbReference type="ARBA" id="ARBA00006432"/>
    </source>
</evidence>
<dbReference type="Gene3D" id="3.30.300.30">
    <property type="match status" value="1"/>
</dbReference>
<dbReference type="RefSeq" id="WP_016961024.1">
    <property type="nucleotide sequence ID" value="NZ_AJWN02000090.1"/>
</dbReference>
<reference evidence="3 4" key="1">
    <citation type="journal article" date="2012" name="Science">
        <title>Ecological populations of bacteria act as socially cohesive units of antibiotic production and resistance.</title>
        <authorList>
            <person name="Cordero O.X."/>
            <person name="Wildschutte H."/>
            <person name="Kirkup B."/>
            <person name="Proehl S."/>
            <person name="Ngo L."/>
            <person name="Hussain F."/>
            <person name="Le Roux F."/>
            <person name="Mincer T."/>
            <person name="Polz M.F."/>
        </authorList>
    </citation>
    <scope>NUCLEOTIDE SEQUENCE [LARGE SCALE GENOMIC DNA]</scope>
    <source>
        <strain evidence="3 4">FF-454</strain>
    </source>
</reference>
<sequence>MAANSLIRFEQWPWQHWMTTYPDVTAIVRDDVEISWRQLCADVASVHFDVSLQAGVSIAIPSDNHYDTLVLMLAAWQRGLTTLMLNPAFPERERNDLLIHIGIDSLVTTPSGMMLNTSVNTPVFDYDAQRCLTLTLTSGSSGRPKAVAHTAENHLASATGLFSLMPFESADCWLLSLPLFHISGLAIVWRWLAQGATLKIADIRGEKLMTALNGATHASLVPTQLERLVMAGKPASLHSVLLGGAVIPQHWVDLTEKQGIRCWCGYGMTEMASTITAKRADGHFSVGSPLPYRALSVSPNGEVCVKGETLSPGYMIHGELVPLTEDWFQTKDKASWRVEGRRRPDLQIIGRLDNMFICGGENVQPETVERILSAFNGVTQLFILPIAHKAWGQVPVVLIEGECDAQDFLTWAKTQVPPYQCPQRVFVLPTHLLASGIKVSRKALSDWLNQQLMD</sequence>
<dbReference type="EMBL" id="AJWN02000090">
    <property type="protein sequence ID" value="OEE58810.1"/>
    <property type="molecule type" value="Genomic_DNA"/>
</dbReference>
<dbReference type="SUPFAM" id="SSF56801">
    <property type="entry name" value="Acetyl-CoA synthetase-like"/>
    <property type="match status" value="1"/>
</dbReference>
<dbReference type="Pfam" id="PF00501">
    <property type="entry name" value="AMP-binding"/>
    <property type="match status" value="2"/>
</dbReference>
<dbReference type="GO" id="GO:0031956">
    <property type="term" value="F:medium-chain fatty acid-CoA ligase activity"/>
    <property type="evidence" value="ECO:0007669"/>
    <property type="project" value="TreeGrafter"/>
</dbReference>
<proteinExistence type="inferred from homology"/>
<dbReference type="PANTHER" id="PTHR43201:SF8">
    <property type="entry name" value="ACYL-COA SYNTHETASE FAMILY MEMBER 3"/>
    <property type="match status" value="1"/>
</dbReference>
<comment type="caution">
    <text evidence="3">The sequence shown here is derived from an EMBL/GenBank/DDBJ whole genome shotgun (WGS) entry which is preliminary data.</text>
</comment>
<dbReference type="Gene3D" id="3.40.50.12780">
    <property type="entry name" value="N-terminal domain of ligase-like"/>
    <property type="match status" value="1"/>
</dbReference>
<dbReference type="InterPro" id="IPR042099">
    <property type="entry name" value="ANL_N_sf"/>
</dbReference>
<dbReference type="AlphaFoldDB" id="A0A1E5C011"/>
<name>A0A1E5C011_9GAMM</name>
<protein>
    <submittedName>
        <fullName evidence="3">2-succinylbenzoate-CoA ligase</fullName>
    </submittedName>
</protein>
<dbReference type="Gene3D" id="3.40.50.980">
    <property type="match status" value="1"/>
</dbReference>
<dbReference type="CDD" id="cd17630">
    <property type="entry name" value="OSB_MenE-like"/>
    <property type="match status" value="1"/>
</dbReference>
<comment type="similarity">
    <text evidence="1">Belongs to the ATP-dependent AMP-binding enzyme family.</text>
</comment>
<dbReference type="InterPro" id="IPR000873">
    <property type="entry name" value="AMP-dep_synth/lig_dom"/>
</dbReference>